<dbReference type="Proteomes" id="UP000619355">
    <property type="component" value="Unassembled WGS sequence"/>
</dbReference>
<evidence type="ECO:0000256" key="1">
    <source>
        <dbReference type="SAM" id="MobiDB-lite"/>
    </source>
</evidence>
<evidence type="ECO:0000313" key="3">
    <source>
        <dbReference type="Proteomes" id="UP000619355"/>
    </source>
</evidence>
<gene>
    <name evidence="2" type="ORF">GCM10018980_27790</name>
</gene>
<organism evidence="2 3">
    <name type="scientific">Streptomyces capoamus</name>
    <dbReference type="NCBI Taxonomy" id="68183"/>
    <lineage>
        <taxon>Bacteria</taxon>
        <taxon>Bacillati</taxon>
        <taxon>Actinomycetota</taxon>
        <taxon>Actinomycetes</taxon>
        <taxon>Kitasatosporales</taxon>
        <taxon>Streptomycetaceae</taxon>
        <taxon>Streptomyces</taxon>
    </lineage>
</organism>
<proteinExistence type="predicted"/>
<reference evidence="3" key="1">
    <citation type="journal article" date="2019" name="Int. J. Syst. Evol. Microbiol.">
        <title>The Global Catalogue of Microorganisms (GCM) 10K type strain sequencing project: providing services to taxonomists for standard genome sequencing and annotation.</title>
        <authorList>
            <consortium name="The Broad Institute Genomics Platform"/>
            <consortium name="The Broad Institute Genome Sequencing Center for Infectious Disease"/>
            <person name="Wu L."/>
            <person name="Ma J."/>
        </authorList>
    </citation>
    <scope>NUCLEOTIDE SEQUENCE [LARGE SCALE GENOMIC DNA]</scope>
    <source>
        <strain evidence="3">JCM 4253</strain>
    </source>
</reference>
<evidence type="ECO:0000313" key="2">
    <source>
        <dbReference type="EMBL" id="GHG47929.1"/>
    </source>
</evidence>
<name>A0A919EWZ0_9ACTN</name>
<dbReference type="EMBL" id="BNBF01000007">
    <property type="protein sequence ID" value="GHG47929.1"/>
    <property type="molecule type" value="Genomic_DNA"/>
</dbReference>
<protein>
    <submittedName>
        <fullName evidence="2">Uncharacterized protein</fullName>
    </submittedName>
</protein>
<keyword evidence="3" id="KW-1185">Reference proteome</keyword>
<dbReference type="AlphaFoldDB" id="A0A919EWZ0"/>
<accession>A0A919EWZ0</accession>
<sequence>MRSYRHRVTSLPVGSDQGGSTAERHRLLCARCGTPADGPPPVTWTCSVENGVRQYFCDACSRENLRSIEGRLDSAWW</sequence>
<comment type="caution">
    <text evidence="2">The sequence shown here is derived from an EMBL/GenBank/DDBJ whole genome shotgun (WGS) entry which is preliminary data.</text>
</comment>
<feature type="region of interest" description="Disordered" evidence="1">
    <location>
        <begin position="1"/>
        <end position="20"/>
    </location>
</feature>